<accession>M2U448</accession>
<dbReference type="OrthoDB" id="9813682at2"/>
<gene>
    <name evidence="3" type="ORF">C725_1842</name>
</gene>
<dbReference type="PATRIC" id="fig|1234595.3.peg.1845"/>
<reference evidence="3 4" key="1">
    <citation type="journal article" date="2013" name="Genome Announc.">
        <title>Draft Genome Sequence of Strain JLT2015T, Belonging to the Family Sphingomonadaceae of the Alphaproteobacteria.</title>
        <authorList>
            <person name="Tang K."/>
            <person name="Liu K."/>
            <person name="Li S."/>
            <person name="Jiao N."/>
        </authorList>
    </citation>
    <scope>NUCLEOTIDE SEQUENCE [LARGE SCALE GENOMIC DNA]</scope>
    <source>
        <strain evidence="3 4">JLT2015</strain>
    </source>
</reference>
<protein>
    <submittedName>
        <fullName evidence="3">Universal stress protein UspA</fullName>
    </submittedName>
</protein>
<dbReference type="RefSeq" id="WP_008602115.1">
    <property type="nucleotide sequence ID" value="NZ_AMRV01000005.1"/>
</dbReference>
<name>M2U448_9SPHN</name>
<dbReference type="Gene3D" id="3.40.50.12370">
    <property type="match status" value="1"/>
</dbReference>
<dbReference type="Pfam" id="PF00582">
    <property type="entry name" value="Usp"/>
    <property type="match status" value="1"/>
</dbReference>
<evidence type="ECO:0000256" key="1">
    <source>
        <dbReference type="SAM" id="MobiDB-lite"/>
    </source>
</evidence>
<comment type="caution">
    <text evidence="3">The sequence shown here is derived from an EMBL/GenBank/DDBJ whole genome shotgun (WGS) entry which is preliminary data.</text>
</comment>
<feature type="region of interest" description="Disordered" evidence="1">
    <location>
        <begin position="1"/>
        <end position="23"/>
    </location>
</feature>
<evidence type="ECO:0000259" key="2">
    <source>
        <dbReference type="Pfam" id="PF00582"/>
    </source>
</evidence>
<keyword evidence="4" id="KW-1185">Reference proteome</keyword>
<evidence type="ECO:0000313" key="3">
    <source>
        <dbReference type="EMBL" id="EMD82802.1"/>
    </source>
</evidence>
<dbReference type="EMBL" id="AMRV01000005">
    <property type="protein sequence ID" value="EMD82802.1"/>
    <property type="molecule type" value="Genomic_DNA"/>
</dbReference>
<feature type="domain" description="UspA" evidence="2">
    <location>
        <begin position="30"/>
        <end position="142"/>
    </location>
</feature>
<sequence length="192" mass="19983">MSLPEPDAPIPRGSDNPAEWTPDARGPGYLLIVDGSEEADRALRYAARRAKAIGGQITLLYVMAQAEFVQWGGVQDMIRAEKQDAAEAALARAADQVVKLSGIMPSLIVREGKLTEEISAVIAEDDHLSAIVLGAASKGAPGPLVSHFTGERAGGLPLVVIIVPGALADNAIDRLTGGEEPDTEPDAGPDSV</sequence>
<organism evidence="3 4">
    <name type="scientific">Pacificimonas flava</name>
    <dbReference type="NCBI Taxonomy" id="1234595"/>
    <lineage>
        <taxon>Bacteria</taxon>
        <taxon>Pseudomonadati</taxon>
        <taxon>Pseudomonadota</taxon>
        <taxon>Alphaproteobacteria</taxon>
        <taxon>Sphingomonadales</taxon>
        <taxon>Sphingosinicellaceae</taxon>
        <taxon>Pacificimonas</taxon>
    </lineage>
</organism>
<proteinExistence type="predicted"/>
<dbReference type="AlphaFoldDB" id="M2U448"/>
<dbReference type="Proteomes" id="UP000011717">
    <property type="component" value="Unassembled WGS sequence"/>
</dbReference>
<evidence type="ECO:0000313" key="4">
    <source>
        <dbReference type="Proteomes" id="UP000011717"/>
    </source>
</evidence>
<dbReference type="InterPro" id="IPR006016">
    <property type="entry name" value="UspA"/>
</dbReference>
<dbReference type="SUPFAM" id="SSF52402">
    <property type="entry name" value="Adenine nucleotide alpha hydrolases-like"/>
    <property type="match status" value="1"/>
</dbReference>